<accession>A0A3L9ZHP8</accession>
<protein>
    <submittedName>
        <fullName evidence="4">Putative secreted protein (Por secretion system target)</fullName>
    </submittedName>
</protein>
<dbReference type="OrthoDB" id="1433593at2"/>
<keyword evidence="5" id="KW-1185">Reference proteome</keyword>
<feature type="chain" id="PRO_5018162187" evidence="2">
    <location>
        <begin position="20"/>
        <end position="235"/>
    </location>
</feature>
<feature type="signal peptide" evidence="2">
    <location>
        <begin position="1"/>
        <end position="19"/>
    </location>
</feature>
<comment type="caution">
    <text evidence="4">The sequence shown here is derived from an EMBL/GenBank/DDBJ whole genome shotgun (WGS) entry which is preliminary data.</text>
</comment>
<evidence type="ECO:0000256" key="1">
    <source>
        <dbReference type="ARBA" id="ARBA00022729"/>
    </source>
</evidence>
<dbReference type="AlphaFoldDB" id="A0A3L9ZHP8"/>
<dbReference type="Proteomes" id="UP000271339">
    <property type="component" value="Unassembled WGS sequence"/>
</dbReference>
<evidence type="ECO:0000313" key="5">
    <source>
        <dbReference type="Proteomes" id="UP000271339"/>
    </source>
</evidence>
<evidence type="ECO:0000256" key="2">
    <source>
        <dbReference type="SAM" id="SignalP"/>
    </source>
</evidence>
<reference evidence="4 5" key="1">
    <citation type="submission" date="2018-10" db="EMBL/GenBank/DDBJ databases">
        <title>Genomic Encyclopedia of Archaeal and Bacterial Type Strains, Phase II (KMG-II): from individual species to whole genera.</title>
        <authorList>
            <person name="Goeker M."/>
        </authorList>
    </citation>
    <scope>NUCLEOTIDE SEQUENCE [LARGE SCALE GENOMIC DNA]</scope>
    <source>
        <strain evidence="4 5">DSM 23424</strain>
    </source>
</reference>
<keyword evidence="1 2" id="KW-0732">Signal</keyword>
<dbReference type="EMBL" id="REFC01000011">
    <property type="protein sequence ID" value="RMA66232.1"/>
    <property type="molecule type" value="Genomic_DNA"/>
</dbReference>
<organism evidence="4 5">
    <name type="scientific">Ulvibacter antarcticus</name>
    <dbReference type="NCBI Taxonomy" id="442714"/>
    <lineage>
        <taxon>Bacteria</taxon>
        <taxon>Pseudomonadati</taxon>
        <taxon>Bacteroidota</taxon>
        <taxon>Flavobacteriia</taxon>
        <taxon>Flavobacteriales</taxon>
        <taxon>Flavobacteriaceae</taxon>
        <taxon>Ulvibacter</taxon>
    </lineage>
</organism>
<dbReference type="Pfam" id="PF18962">
    <property type="entry name" value="Por_Secre_tail"/>
    <property type="match status" value="1"/>
</dbReference>
<proteinExistence type="predicted"/>
<dbReference type="InterPro" id="IPR026444">
    <property type="entry name" value="Secre_tail"/>
</dbReference>
<dbReference type="RefSeq" id="WP_121906240.1">
    <property type="nucleotide sequence ID" value="NZ_REFC01000011.1"/>
</dbReference>
<name>A0A3L9ZHP8_9FLAO</name>
<feature type="domain" description="Secretion system C-terminal sorting" evidence="3">
    <location>
        <begin position="166"/>
        <end position="233"/>
    </location>
</feature>
<evidence type="ECO:0000313" key="4">
    <source>
        <dbReference type="EMBL" id="RMA66232.1"/>
    </source>
</evidence>
<evidence type="ECO:0000259" key="3">
    <source>
        <dbReference type="Pfam" id="PF18962"/>
    </source>
</evidence>
<sequence>MKKLLLLLICILISVQTFAQNPEIYEDWHLHNLIINGENHIPNHLAQALICTFRNEVGVDYFYFPNDNYIEAFLVDYAPSNDTFILLFYIAYQLGICSNQACLDFFVIYSPFYYSYAETEMNYEIIHNSNDSKTLIVTNIDGDQAIYNTEPLVLSIDENSLVTFIVFPNPVSETLFITSENLPIENLTVYNLSGQTVLIENQKVEELNVSSLSAGLYFIEITSEVGKQIQKFVKH</sequence>
<dbReference type="NCBIfam" id="TIGR04183">
    <property type="entry name" value="Por_Secre_tail"/>
    <property type="match status" value="1"/>
</dbReference>
<gene>
    <name evidence="4" type="ORF">BXY75_0652</name>
</gene>